<dbReference type="Proteomes" id="UP001303046">
    <property type="component" value="Unassembled WGS sequence"/>
</dbReference>
<evidence type="ECO:0000313" key="1">
    <source>
        <dbReference type="EMBL" id="KAK6757193.1"/>
    </source>
</evidence>
<dbReference type="EMBL" id="JAVFWL010000005">
    <property type="protein sequence ID" value="KAK6757193.1"/>
    <property type="molecule type" value="Genomic_DNA"/>
</dbReference>
<name>A0ABR1E3V6_NECAM</name>
<gene>
    <name evidence="1" type="primary">Necator_chrV.g19968</name>
    <name evidence="1" type="ORF">RB195_015176</name>
</gene>
<dbReference type="SUPFAM" id="SSF56219">
    <property type="entry name" value="DNase I-like"/>
    <property type="match status" value="1"/>
</dbReference>
<accession>A0ABR1E3V6</accession>
<sequence length="125" mass="13862">MRDRPLINVENYNKCCSDVDEKKVHGCAIAVRNDCSNLAEEFGSTSSTCAFVRLQDRRGGKLWIVSVLAPTEAAENNTRDAFYGEINAIMSTILNQQVVIVGIDTNSKMKLEQQSGVVGKWYFPA</sequence>
<comment type="caution">
    <text evidence="1">The sequence shown here is derived from an EMBL/GenBank/DDBJ whole genome shotgun (WGS) entry which is preliminary data.</text>
</comment>
<dbReference type="InterPro" id="IPR036691">
    <property type="entry name" value="Endo/exonu/phosph_ase_sf"/>
</dbReference>
<organism evidence="1 2">
    <name type="scientific">Necator americanus</name>
    <name type="common">Human hookworm</name>
    <dbReference type="NCBI Taxonomy" id="51031"/>
    <lineage>
        <taxon>Eukaryota</taxon>
        <taxon>Metazoa</taxon>
        <taxon>Ecdysozoa</taxon>
        <taxon>Nematoda</taxon>
        <taxon>Chromadorea</taxon>
        <taxon>Rhabditida</taxon>
        <taxon>Rhabditina</taxon>
        <taxon>Rhabditomorpha</taxon>
        <taxon>Strongyloidea</taxon>
        <taxon>Ancylostomatidae</taxon>
        <taxon>Bunostominae</taxon>
        <taxon>Necator</taxon>
    </lineage>
</organism>
<proteinExistence type="predicted"/>
<keyword evidence="2" id="KW-1185">Reference proteome</keyword>
<reference evidence="1 2" key="1">
    <citation type="submission" date="2023-08" db="EMBL/GenBank/DDBJ databases">
        <title>A Necator americanus chromosomal reference genome.</title>
        <authorList>
            <person name="Ilik V."/>
            <person name="Petrzelkova K.J."/>
            <person name="Pardy F."/>
            <person name="Fuh T."/>
            <person name="Niatou-Singa F.S."/>
            <person name="Gouil Q."/>
            <person name="Baker L."/>
            <person name="Ritchie M.E."/>
            <person name="Jex A.R."/>
            <person name="Gazzola D."/>
            <person name="Li H."/>
            <person name="Toshio Fujiwara R."/>
            <person name="Zhan B."/>
            <person name="Aroian R.V."/>
            <person name="Pafco B."/>
            <person name="Schwarz E.M."/>
        </authorList>
    </citation>
    <scope>NUCLEOTIDE SEQUENCE [LARGE SCALE GENOMIC DNA]</scope>
    <source>
        <strain evidence="1 2">Aroian</strain>
        <tissue evidence="1">Whole animal</tissue>
    </source>
</reference>
<protein>
    <submittedName>
        <fullName evidence="1">Uncharacterized protein</fullName>
    </submittedName>
</protein>
<evidence type="ECO:0000313" key="2">
    <source>
        <dbReference type="Proteomes" id="UP001303046"/>
    </source>
</evidence>
<dbReference type="Gene3D" id="3.60.10.10">
    <property type="entry name" value="Endonuclease/exonuclease/phosphatase"/>
    <property type="match status" value="1"/>
</dbReference>